<dbReference type="Gene3D" id="1.10.10.10">
    <property type="entry name" value="Winged helix-like DNA-binding domain superfamily/Winged helix DNA-binding domain"/>
    <property type="match status" value="1"/>
</dbReference>
<dbReference type="Gene3D" id="1.25.40.10">
    <property type="entry name" value="Tetratricopeptide repeat domain"/>
    <property type="match status" value="2"/>
</dbReference>
<dbReference type="PANTHER" id="PTHR44688">
    <property type="entry name" value="DNA-BINDING TRANSCRIPTIONAL ACTIVATOR DEVR_DOSR"/>
    <property type="match status" value="1"/>
</dbReference>
<dbReference type="GO" id="GO:0006355">
    <property type="term" value="P:regulation of DNA-templated transcription"/>
    <property type="evidence" value="ECO:0007669"/>
    <property type="project" value="InterPro"/>
</dbReference>
<accession>A0A1I9KXF8</accession>
<keyword evidence="2" id="KW-0238">DNA-binding</keyword>
<dbReference type="InterPro" id="IPR011990">
    <property type="entry name" value="TPR-like_helical_dom_sf"/>
</dbReference>
<dbReference type="CDD" id="cd06170">
    <property type="entry name" value="LuxR_C_like"/>
    <property type="match status" value="1"/>
</dbReference>
<dbReference type="InterPro" id="IPR000792">
    <property type="entry name" value="Tscrpt_reg_LuxR_C"/>
</dbReference>
<evidence type="ECO:0000313" key="6">
    <source>
        <dbReference type="EMBL" id="AKA59104.1"/>
    </source>
</evidence>
<keyword evidence="3" id="KW-0804">Transcription</keyword>
<proteinExistence type="predicted"/>
<protein>
    <submittedName>
        <fullName evidence="6">LuxR-family transcriptional regulator</fullName>
    </submittedName>
</protein>
<reference evidence="6" key="1">
    <citation type="submission" date="2015-08" db="EMBL/GenBank/DDBJ databases">
        <authorList>
            <person name="Babu N.S."/>
            <person name="Beckwith C.J."/>
            <person name="Beseler K.G."/>
            <person name="Brison A."/>
            <person name="Carone J.V."/>
            <person name="Caskin T.P."/>
            <person name="Diamond M."/>
            <person name="Durham M.E."/>
            <person name="Foxe J.M."/>
            <person name="Go M."/>
            <person name="Henderson B.A."/>
            <person name="Jones I.B."/>
            <person name="McGettigan J.A."/>
            <person name="Micheletti S.J."/>
            <person name="Nasrallah M.E."/>
            <person name="Ortiz D."/>
            <person name="Piller C.R."/>
            <person name="Privatt S.R."/>
            <person name="Schneider S.L."/>
            <person name="Sharp S."/>
            <person name="Smith T.C."/>
            <person name="Stanton J.D."/>
            <person name="Ullery H.E."/>
            <person name="Wilson R.J."/>
            <person name="Serrano M.G."/>
            <person name="Buck G."/>
            <person name="Lee V."/>
            <person name="Wang Y."/>
            <person name="Carvalho R."/>
            <person name="Voegtly L."/>
            <person name="Shi R."/>
            <person name="Duckworth R."/>
            <person name="Johnson A."/>
            <person name="Loviza R."/>
            <person name="Walstead R."/>
            <person name="Shah Z."/>
            <person name="Kiflezghi M."/>
            <person name="Wade K."/>
            <person name="Ball S.L."/>
            <person name="Bradley K.W."/>
            <person name="Asai D.J."/>
            <person name="Bowman C.A."/>
            <person name="Russell D.A."/>
            <person name="Pope W.H."/>
            <person name="Jacobs-Sera D."/>
            <person name="Hendrix R.W."/>
            <person name="Hatfull G.F."/>
        </authorList>
    </citation>
    <scope>NUCLEOTIDE SEQUENCE</scope>
    <source>
        <strain evidence="6">WAC2288</strain>
    </source>
</reference>
<dbReference type="AlphaFoldDB" id="A0A1I9KXF8"/>
<name>A0A1I9KXF8_9ACTN</name>
<reference evidence="6" key="2">
    <citation type="journal article" date="2016" name="Cell Chem. Biol.">
        <title>Discovery of Ibomycin, a Complex Macrolactone that Exerts Antifungal Activity by Impeding Endocytic Trafficking and Membrane Function.</title>
        <authorList>
            <person name="Robbins N."/>
            <person name="Spitzer M."/>
            <person name="Wang W."/>
            <person name="Waglechner N."/>
            <person name="Patel D.J."/>
            <person name="O'Brien J.S."/>
            <person name="Ejim L."/>
            <person name="Ejim O."/>
            <person name="Tyers M."/>
            <person name="Wright G.D."/>
        </authorList>
    </citation>
    <scope>NUCLEOTIDE SEQUENCE</scope>
    <source>
        <strain evidence="6">WAC2288</strain>
    </source>
</reference>
<feature type="region of interest" description="Disordered" evidence="4">
    <location>
        <begin position="741"/>
        <end position="761"/>
    </location>
</feature>
<evidence type="ECO:0000256" key="2">
    <source>
        <dbReference type="ARBA" id="ARBA00023125"/>
    </source>
</evidence>
<dbReference type="GO" id="GO:0003677">
    <property type="term" value="F:DNA binding"/>
    <property type="evidence" value="ECO:0007669"/>
    <property type="project" value="UniProtKB-KW"/>
</dbReference>
<evidence type="ECO:0000256" key="4">
    <source>
        <dbReference type="SAM" id="MobiDB-lite"/>
    </source>
</evidence>
<evidence type="ECO:0000259" key="5">
    <source>
        <dbReference type="PROSITE" id="PS50043"/>
    </source>
</evidence>
<dbReference type="EMBL" id="KJ159185">
    <property type="protein sequence ID" value="AKA59104.1"/>
    <property type="molecule type" value="Genomic_DNA"/>
</dbReference>
<dbReference type="InterPro" id="IPR036388">
    <property type="entry name" value="WH-like_DNA-bd_sf"/>
</dbReference>
<organism evidence="6">
    <name type="scientific">Streptomyces sp. WAC2288</name>
    <dbReference type="NCBI Taxonomy" id="1582798"/>
    <lineage>
        <taxon>Bacteria</taxon>
        <taxon>Bacillati</taxon>
        <taxon>Actinomycetota</taxon>
        <taxon>Actinomycetes</taxon>
        <taxon>Kitasatosporales</taxon>
        <taxon>Streptomycetaceae</taxon>
        <taxon>Streptomyces</taxon>
    </lineage>
</organism>
<dbReference type="SMART" id="SM00421">
    <property type="entry name" value="HTH_LUXR"/>
    <property type="match status" value="1"/>
</dbReference>
<dbReference type="Pfam" id="PF00196">
    <property type="entry name" value="GerE"/>
    <property type="match status" value="1"/>
</dbReference>
<evidence type="ECO:0000256" key="3">
    <source>
        <dbReference type="ARBA" id="ARBA00023163"/>
    </source>
</evidence>
<evidence type="ECO:0000256" key="1">
    <source>
        <dbReference type="ARBA" id="ARBA00023015"/>
    </source>
</evidence>
<dbReference type="PANTHER" id="PTHR44688:SF16">
    <property type="entry name" value="DNA-BINDING TRANSCRIPTIONAL ACTIVATOR DEVR_DOSR"/>
    <property type="match status" value="1"/>
</dbReference>
<feature type="region of interest" description="Disordered" evidence="4">
    <location>
        <begin position="302"/>
        <end position="347"/>
    </location>
</feature>
<dbReference type="InterPro" id="IPR016032">
    <property type="entry name" value="Sig_transdc_resp-reg_C-effctor"/>
</dbReference>
<feature type="domain" description="HTH luxR-type" evidence="5">
    <location>
        <begin position="683"/>
        <end position="748"/>
    </location>
</feature>
<keyword evidence="1" id="KW-0805">Transcription regulation</keyword>
<sequence length="761" mass="81062">MLADAPLVLTIVDAHWCDDGTLRWIDQLMRRTAGRPLTVLMTSSHSDLAAADATFHEIVARDYCTVTDAAELLAVDTDPARGADLDDLVAHEPYLLRVARAASVLRSTDADIVGALARLPTRQVTKALRTARAVGVLPDPMPPMGVPHPVDDLLSDLSGAERQRTYAQAAEVLNDAARPAEEVADLLLAHSCVDRPWMVSLLKEAAAASRHHDPAAAVRYLSRLNRIDPDDLDTSVDLAMALLDIDPVTARGHLEWALLRTTDPRATTRWVLPLRLTALMTHEEPDTPAALGEVLRQLRGVTGPAAPTGRSEPGAPASSVPARGGFPAPEPVRAGHPEHSAGRVPSAAGISSGPLVLATRAIRTALAGCSPREATADAHRALQAERPGGSWATVSAAQVLGLADQTETALDHLGRAIADSDRREEVWAECHARSARAWVLLQTGELTESAAQARAAIRTARSHGWPTQTPLPLITLALTLLSQGEPDAAESALRELDGRRLDSAVWEHHHRLLAEALLLRARGRPEQALERLEHCGASLAAAGVENPVFNTWWLASTEVLTQLGHTSAAVERAELGARLAARWPTERARGLSLLARGTAALGQDRVELLTEAVRALAGCPDRIHHTVAELRLGQALLKLGDKKSARARLHSARTLASQHGFVLLGHRARATLGMAGGRAPSADQRSGGALSSAEHPVAVLAAAGASNRDIAAELYLSLRTVEFHLTNVYRKLGVPGRAELAERLEPGDPPLTSCRTSGEAP</sequence>
<dbReference type="PROSITE" id="PS00622">
    <property type="entry name" value="HTH_LUXR_1"/>
    <property type="match status" value="1"/>
</dbReference>
<dbReference type="SUPFAM" id="SSF46894">
    <property type="entry name" value="C-terminal effector domain of the bipartite response regulators"/>
    <property type="match status" value="1"/>
</dbReference>
<dbReference type="PRINTS" id="PR00038">
    <property type="entry name" value="HTHLUXR"/>
</dbReference>
<dbReference type="PROSITE" id="PS50043">
    <property type="entry name" value="HTH_LUXR_2"/>
    <property type="match status" value="1"/>
</dbReference>
<dbReference type="SUPFAM" id="SSF48452">
    <property type="entry name" value="TPR-like"/>
    <property type="match status" value="1"/>
</dbReference>